<reference evidence="4 5" key="1">
    <citation type="submission" date="2020-08" db="EMBL/GenBank/DDBJ databases">
        <authorList>
            <person name="Hejnol A."/>
        </authorList>
    </citation>
    <scope>NUCLEOTIDE SEQUENCE [LARGE SCALE GENOMIC DNA]</scope>
</reference>
<dbReference type="PROSITE" id="PS50011">
    <property type="entry name" value="PROTEIN_KINASE_DOM"/>
    <property type="match status" value="1"/>
</dbReference>
<dbReference type="InterPro" id="IPR017441">
    <property type="entry name" value="Protein_kinase_ATP_BS"/>
</dbReference>
<dbReference type="InterPro" id="IPR000719">
    <property type="entry name" value="Prot_kinase_dom"/>
</dbReference>
<dbReference type="InterPro" id="IPR011009">
    <property type="entry name" value="Kinase-like_dom_sf"/>
</dbReference>
<dbReference type="Pfam" id="PF00069">
    <property type="entry name" value="Pkinase"/>
    <property type="match status" value="1"/>
</dbReference>
<dbReference type="AlphaFoldDB" id="A0A7I8VSH1"/>
<dbReference type="PROSITE" id="PS00107">
    <property type="entry name" value="PROTEIN_KINASE_ATP"/>
    <property type="match status" value="1"/>
</dbReference>
<feature type="binding site" evidence="1">
    <location>
        <position position="455"/>
    </location>
    <ligand>
        <name>ATP</name>
        <dbReference type="ChEBI" id="CHEBI:30616"/>
    </ligand>
</feature>
<protein>
    <submittedName>
        <fullName evidence="4">DgyrCDS7601</fullName>
    </submittedName>
</protein>
<keyword evidence="1" id="KW-0067">ATP-binding</keyword>
<comment type="caution">
    <text evidence="4">The sequence shown here is derived from an EMBL/GenBank/DDBJ whole genome shotgun (WGS) entry which is preliminary data.</text>
</comment>
<dbReference type="PANTHER" id="PTHR48011">
    <property type="entry name" value="CCR4-NOT TRANSCRIPTIONAL COMPLEX SUBUNIT CAF120-RELATED"/>
    <property type="match status" value="1"/>
</dbReference>
<name>A0A7I8VSH1_9ANNE</name>
<dbReference type="Proteomes" id="UP000549394">
    <property type="component" value="Unassembled WGS sequence"/>
</dbReference>
<dbReference type="OrthoDB" id="6097776at2759"/>
<sequence length="713" mass="80355">MTWLSKFKFRTKMARPGEAEIIFLSKGVNSFPKRKHSFFKVVSNKKKSSLPDKEQNQMMEKGGENMNYSNGEHSKLIPTQSSKYNMKWNSIKQYFKRKIGSKTSKKELCVEELKHLFTAANQEKQLINVEEMKNAKKGGDFVPLGEEDLTQLSPDERERKEIITVTDKSTQPLTPEGKAIEKIASEEANMSTSVTLGKDCLQTSNNDRTIHDESLTASQTPEGTFAKQLTTEMANEISTPTQNFEGKSNAGRFTNPSYRQATTHGASNLLEYDDKTSLVSNKSKFFDRGDADTKKEESAKGKSSMSRRRQSKFGSIIRKSFSSEDNKGEKKEERRSKSRSLKMLKIHLTNKWSISSKSKNSIFKENSNLPKCIPSCWLNLLSFKLKDDLYSGLCKLMTSTAYDWSQVPAMPNFVDTDSVEFVLGGDQCPIPIGVGNFGSVYLARRPEDNELVVLKYVRVTSFGLFELIKEAGFNKILSDAFGQPAPKFFGLINRPLDNDHWPLAIVSEFVGDPITHKVFNLCDVLRCCTEKSSRIDRTEKTWLSVCIEITEAIANIHNLSIYINDLKSDNIILRPVRGGKWRIYIIDYGNATRGHHRLQLSTGGMSEKEFLTTYGQVAPEVLRKGYCSPASDIYSLGNILSMIHSCSLVGKTVNELGTRCLLEDYQARPSTAHITKQLMTLYQASLGKQKSSGIDKTNYPFKYLNTNLIQSVV</sequence>
<dbReference type="SMART" id="SM00220">
    <property type="entry name" value="S_TKc"/>
    <property type="match status" value="1"/>
</dbReference>
<proteinExistence type="predicted"/>
<dbReference type="SUPFAM" id="SSF56112">
    <property type="entry name" value="Protein kinase-like (PK-like)"/>
    <property type="match status" value="1"/>
</dbReference>
<dbReference type="InterPro" id="IPR052751">
    <property type="entry name" value="Plant_MAPKKK"/>
</dbReference>
<evidence type="ECO:0000256" key="1">
    <source>
        <dbReference type="PROSITE-ProRule" id="PRU10141"/>
    </source>
</evidence>
<evidence type="ECO:0000256" key="2">
    <source>
        <dbReference type="SAM" id="MobiDB-lite"/>
    </source>
</evidence>
<dbReference type="GO" id="GO:0004672">
    <property type="term" value="F:protein kinase activity"/>
    <property type="evidence" value="ECO:0007669"/>
    <property type="project" value="InterPro"/>
</dbReference>
<accession>A0A7I8VSH1</accession>
<gene>
    <name evidence="4" type="ORF">DGYR_LOCUS7228</name>
</gene>
<evidence type="ECO:0000313" key="4">
    <source>
        <dbReference type="EMBL" id="CAD5118926.1"/>
    </source>
</evidence>
<dbReference type="PANTHER" id="PTHR48011:SF4">
    <property type="entry name" value="MITOGEN-ACTIVATED PROTEIN KINASE KINASE KINASE 19"/>
    <property type="match status" value="1"/>
</dbReference>
<dbReference type="EMBL" id="CAJFCJ010000009">
    <property type="protein sequence ID" value="CAD5118926.1"/>
    <property type="molecule type" value="Genomic_DNA"/>
</dbReference>
<evidence type="ECO:0000259" key="3">
    <source>
        <dbReference type="PROSITE" id="PS50011"/>
    </source>
</evidence>
<keyword evidence="5" id="KW-1185">Reference proteome</keyword>
<feature type="domain" description="Protein kinase" evidence="3">
    <location>
        <begin position="426"/>
        <end position="713"/>
    </location>
</feature>
<dbReference type="GO" id="GO:0007165">
    <property type="term" value="P:signal transduction"/>
    <property type="evidence" value="ECO:0007669"/>
    <property type="project" value="TreeGrafter"/>
</dbReference>
<dbReference type="CDD" id="cd00180">
    <property type="entry name" value="PKc"/>
    <property type="match status" value="1"/>
</dbReference>
<organism evidence="4 5">
    <name type="scientific">Dimorphilus gyrociliatus</name>
    <dbReference type="NCBI Taxonomy" id="2664684"/>
    <lineage>
        <taxon>Eukaryota</taxon>
        <taxon>Metazoa</taxon>
        <taxon>Spiralia</taxon>
        <taxon>Lophotrochozoa</taxon>
        <taxon>Annelida</taxon>
        <taxon>Polychaeta</taxon>
        <taxon>Polychaeta incertae sedis</taxon>
        <taxon>Dinophilidae</taxon>
        <taxon>Dimorphilus</taxon>
    </lineage>
</organism>
<feature type="compositionally biased region" description="Basic and acidic residues" evidence="2">
    <location>
        <begin position="288"/>
        <end position="300"/>
    </location>
</feature>
<feature type="region of interest" description="Disordered" evidence="2">
    <location>
        <begin position="288"/>
        <end position="312"/>
    </location>
</feature>
<keyword evidence="1" id="KW-0547">Nucleotide-binding</keyword>
<evidence type="ECO:0000313" key="5">
    <source>
        <dbReference type="Proteomes" id="UP000549394"/>
    </source>
</evidence>
<dbReference type="GO" id="GO:0005524">
    <property type="term" value="F:ATP binding"/>
    <property type="evidence" value="ECO:0007669"/>
    <property type="project" value="UniProtKB-UniRule"/>
</dbReference>
<dbReference type="Gene3D" id="1.10.510.10">
    <property type="entry name" value="Transferase(Phosphotransferase) domain 1"/>
    <property type="match status" value="1"/>
</dbReference>